<evidence type="ECO:0000256" key="1">
    <source>
        <dbReference type="ARBA" id="ARBA00004651"/>
    </source>
</evidence>
<evidence type="ECO:0000313" key="9">
    <source>
        <dbReference type="Proteomes" id="UP000244450"/>
    </source>
</evidence>
<dbReference type="PANTHER" id="PTHR36115">
    <property type="entry name" value="PROLINE-RICH ANTIGEN HOMOLOG-RELATED"/>
    <property type="match status" value="1"/>
</dbReference>
<keyword evidence="9" id="KW-1185">Reference proteome</keyword>
<comment type="subcellular location">
    <subcellularLocation>
        <location evidence="1">Cell membrane</location>
        <topology evidence="1">Multi-pass membrane protein</topology>
    </subcellularLocation>
</comment>
<feature type="transmembrane region" description="Helical" evidence="6">
    <location>
        <begin position="65"/>
        <end position="93"/>
    </location>
</feature>
<evidence type="ECO:0000259" key="7">
    <source>
        <dbReference type="Pfam" id="PF06271"/>
    </source>
</evidence>
<proteinExistence type="predicted"/>
<gene>
    <name evidence="8" type="ORF">DCC81_10495</name>
</gene>
<feature type="transmembrane region" description="Helical" evidence="6">
    <location>
        <begin position="113"/>
        <end position="135"/>
    </location>
</feature>
<dbReference type="Proteomes" id="UP000244450">
    <property type="component" value="Unassembled WGS sequence"/>
</dbReference>
<dbReference type="Pfam" id="PF06271">
    <property type="entry name" value="RDD"/>
    <property type="match status" value="1"/>
</dbReference>
<organism evidence="8 9">
    <name type="scientific">Chitinophaga parva</name>
    <dbReference type="NCBI Taxonomy" id="2169414"/>
    <lineage>
        <taxon>Bacteria</taxon>
        <taxon>Pseudomonadati</taxon>
        <taxon>Bacteroidota</taxon>
        <taxon>Chitinophagia</taxon>
        <taxon>Chitinophagales</taxon>
        <taxon>Chitinophagaceae</taxon>
        <taxon>Chitinophaga</taxon>
    </lineage>
</organism>
<accession>A0A2T7BEQ3</accession>
<evidence type="ECO:0000256" key="6">
    <source>
        <dbReference type="SAM" id="Phobius"/>
    </source>
</evidence>
<comment type="caution">
    <text evidence="8">The sequence shown here is derived from an EMBL/GenBank/DDBJ whole genome shotgun (WGS) entry which is preliminary data.</text>
</comment>
<sequence>MPGSQNPGIFVRRRSMPVAFFARILLTLGYHPRGGIVSLMANNQHLTELHLEEIEQRRTLTAAPLLARAVSFLADCFLFYATLFAANFILLYIPTRIFGYNFPSILLRPLAGGPALFNLVYMGCCVLLYVAYYTLQETWLGGQTMGKRLTGTEAVQADGARITFSKALTRSLCRLIPLDLIFAFTPGGPLHDRLSNTIVVRL</sequence>
<protein>
    <recommendedName>
        <fullName evidence="7">RDD domain-containing protein</fullName>
    </recommendedName>
</protein>
<dbReference type="GO" id="GO:0005886">
    <property type="term" value="C:plasma membrane"/>
    <property type="evidence" value="ECO:0007669"/>
    <property type="project" value="UniProtKB-SubCell"/>
</dbReference>
<dbReference type="OrthoDB" id="762068at2"/>
<evidence type="ECO:0000256" key="4">
    <source>
        <dbReference type="ARBA" id="ARBA00022989"/>
    </source>
</evidence>
<keyword evidence="5 6" id="KW-0472">Membrane</keyword>
<reference evidence="8 9" key="1">
    <citation type="submission" date="2018-04" db="EMBL/GenBank/DDBJ databases">
        <title>Chitinophaga fuyangensis sp. nov., isolated from soil in a chemical factory.</title>
        <authorList>
            <person name="Chen K."/>
        </authorList>
    </citation>
    <scope>NUCLEOTIDE SEQUENCE [LARGE SCALE GENOMIC DNA]</scope>
    <source>
        <strain evidence="8 9">LY-1</strain>
    </source>
</reference>
<dbReference type="InterPro" id="IPR010432">
    <property type="entry name" value="RDD"/>
</dbReference>
<keyword evidence="3 6" id="KW-0812">Transmembrane</keyword>
<evidence type="ECO:0000313" key="8">
    <source>
        <dbReference type="EMBL" id="PUZ24761.1"/>
    </source>
</evidence>
<evidence type="ECO:0000256" key="3">
    <source>
        <dbReference type="ARBA" id="ARBA00022692"/>
    </source>
</evidence>
<evidence type="ECO:0000256" key="2">
    <source>
        <dbReference type="ARBA" id="ARBA00022475"/>
    </source>
</evidence>
<name>A0A2T7BEQ3_9BACT</name>
<dbReference type="AlphaFoldDB" id="A0A2T7BEQ3"/>
<feature type="domain" description="RDD" evidence="7">
    <location>
        <begin position="63"/>
        <end position="184"/>
    </location>
</feature>
<keyword evidence="2" id="KW-1003">Cell membrane</keyword>
<keyword evidence="4 6" id="KW-1133">Transmembrane helix</keyword>
<evidence type="ECO:0000256" key="5">
    <source>
        <dbReference type="ARBA" id="ARBA00023136"/>
    </source>
</evidence>
<dbReference type="InterPro" id="IPR051791">
    <property type="entry name" value="Pra-immunoreactive"/>
</dbReference>
<dbReference type="EMBL" id="QCYK01000002">
    <property type="protein sequence ID" value="PUZ24761.1"/>
    <property type="molecule type" value="Genomic_DNA"/>
</dbReference>